<dbReference type="FunCoup" id="E1ZTZ1">
    <property type="interactions" value="1751"/>
</dbReference>
<dbReference type="RefSeq" id="XP_005842836.1">
    <property type="nucleotide sequence ID" value="XM_005842774.1"/>
</dbReference>
<keyword evidence="2" id="KW-0507">mRNA processing</keyword>
<feature type="compositionally biased region" description="Acidic residues" evidence="10">
    <location>
        <begin position="7"/>
        <end position="17"/>
    </location>
</feature>
<dbReference type="eggNOG" id="KOG2026">
    <property type="taxonomic scope" value="Eukaryota"/>
</dbReference>
<dbReference type="Gene3D" id="3.30.40.10">
    <property type="entry name" value="Zinc/RING finger domain, C3HC4 (zinc finger)"/>
    <property type="match status" value="1"/>
</dbReference>
<evidence type="ECO:0000256" key="5">
    <source>
        <dbReference type="ARBA" id="ARBA00022771"/>
    </source>
</evidence>
<sequence length="513" mass="58009">MKRIRDELEEGGDDGEDTREQAAPEEPAAAAEAQPEDEEDDKPLMSHYKMSRSVRKGAECPYLDTISRQNLDFDFEKCCSVTLSGHNVYACLVCGKYFQGRGPSTQAYTHALEAGHHMFMKVESGRVYCLPDMYEVQDRSLADIQYVLNPTFTAEDVSKLDGGVSWARALDGSEYMPGLVGLNNMKQNDYANVVVQALIRVWPIRDFFLRPENYASCQSLLVQRFGELVRKVWNPRAFKGQVSPHEFMQARGSWLLARSSWHAAAGSCRAVMSASSKRLIIDRQSDPLEFLSWLVNSLHLDLTGGKRKKRSVITDCLQGELEVVTEAGTGKAKEAIKDVIDHVPFLMLGLDLPAAPLFKDALEKVIIPQVPIFDILRKFDGQLVHEDIKAGRRRFRVTRLPRFMVLHVRRFLKNQFFVEKNPTIVNFPVKNLELAGCIPVPKGPDSQPAPSKYDLVANVVHEGKAGAGLYRVHIHRKVEDVWYEVQDLRVTEVLPQMVALSETYLQVYELKEQ</sequence>
<dbReference type="GeneID" id="17350144"/>
<dbReference type="InterPro" id="IPR038765">
    <property type="entry name" value="Papain-like_cys_pep_sf"/>
</dbReference>
<dbReference type="GO" id="GO:0004843">
    <property type="term" value="F:cysteine-type deubiquitinase activity"/>
    <property type="evidence" value="ECO:0007669"/>
    <property type="project" value="InterPro"/>
</dbReference>
<dbReference type="Pfam" id="PF02148">
    <property type="entry name" value="zf-UBP"/>
    <property type="match status" value="1"/>
</dbReference>
<feature type="region of interest" description="Disordered" evidence="10">
    <location>
        <begin position="1"/>
        <end position="42"/>
    </location>
</feature>
<evidence type="ECO:0000256" key="10">
    <source>
        <dbReference type="SAM" id="MobiDB-lite"/>
    </source>
</evidence>
<dbReference type="InterPro" id="IPR050185">
    <property type="entry name" value="Ub_carboxyl-term_hydrolase"/>
</dbReference>
<dbReference type="OrthoDB" id="10263353at2759"/>
<reference evidence="13 14" key="1">
    <citation type="journal article" date="2010" name="Plant Cell">
        <title>The Chlorella variabilis NC64A genome reveals adaptation to photosymbiosis, coevolution with viruses, and cryptic sex.</title>
        <authorList>
            <person name="Blanc G."/>
            <person name="Duncan G."/>
            <person name="Agarkova I."/>
            <person name="Borodovsky M."/>
            <person name="Gurnon J."/>
            <person name="Kuo A."/>
            <person name="Lindquist E."/>
            <person name="Lucas S."/>
            <person name="Pangilinan J."/>
            <person name="Polle J."/>
            <person name="Salamov A."/>
            <person name="Terry A."/>
            <person name="Yamada T."/>
            <person name="Dunigan D.D."/>
            <person name="Grigoriev I.V."/>
            <person name="Claverie J.M."/>
            <person name="Van Etten J.L."/>
        </authorList>
    </citation>
    <scope>NUCLEOTIDE SEQUENCE [LARGE SCALE GENOMIC DNA]</scope>
    <source>
        <strain evidence="13 14">NC64A</strain>
    </source>
</reference>
<dbReference type="PROSITE" id="PS50271">
    <property type="entry name" value="ZF_UBP"/>
    <property type="match status" value="1"/>
</dbReference>
<keyword evidence="14" id="KW-1185">Reference proteome</keyword>
<feature type="compositionally biased region" description="Low complexity" evidence="10">
    <location>
        <begin position="24"/>
        <end position="33"/>
    </location>
</feature>
<keyword evidence="3" id="KW-0479">Metal-binding</keyword>
<evidence type="ECO:0000256" key="8">
    <source>
        <dbReference type="ARBA" id="ARBA00023242"/>
    </source>
</evidence>
<evidence type="ECO:0000256" key="9">
    <source>
        <dbReference type="PROSITE-ProRule" id="PRU00502"/>
    </source>
</evidence>
<dbReference type="AlphaFoldDB" id="E1ZTZ1"/>
<dbReference type="OMA" id="QLRRFKC"/>
<dbReference type="SUPFAM" id="SSF57850">
    <property type="entry name" value="RING/U-box"/>
    <property type="match status" value="1"/>
</dbReference>
<keyword evidence="4" id="KW-0747">Spliceosome</keyword>
<evidence type="ECO:0000256" key="2">
    <source>
        <dbReference type="ARBA" id="ARBA00022664"/>
    </source>
</evidence>
<dbReference type="PANTHER" id="PTHR21646">
    <property type="entry name" value="UBIQUITIN CARBOXYL-TERMINAL HYDROLASE"/>
    <property type="match status" value="1"/>
</dbReference>
<proteinExistence type="predicted"/>
<comment type="subcellular location">
    <subcellularLocation>
        <location evidence="1">Nucleus</location>
    </subcellularLocation>
</comment>
<evidence type="ECO:0000313" key="13">
    <source>
        <dbReference type="EMBL" id="EFN50724.1"/>
    </source>
</evidence>
<dbReference type="GO" id="GO:0016579">
    <property type="term" value="P:protein deubiquitination"/>
    <property type="evidence" value="ECO:0007669"/>
    <property type="project" value="InterPro"/>
</dbReference>
<evidence type="ECO:0000259" key="11">
    <source>
        <dbReference type="PROSITE" id="PS50235"/>
    </source>
</evidence>
<dbReference type="GO" id="GO:0008270">
    <property type="term" value="F:zinc ion binding"/>
    <property type="evidence" value="ECO:0007669"/>
    <property type="project" value="UniProtKB-KW"/>
</dbReference>
<dbReference type="InterPro" id="IPR028889">
    <property type="entry name" value="USP"/>
</dbReference>
<dbReference type="InterPro" id="IPR033809">
    <property type="entry name" value="USP39"/>
</dbReference>
<dbReference type="InterPro" id="IPR013083">
    <property type="entry name" value="Znf_RING/FYVE/PHD"/>
</dbReference>
<evidence type="ECO:0000256" key="4">
    <source>
        <dbReference type="ARBA" id="ARBA00022728"/>
    </source>
</evidence>
<dbReference type="Pfam" id="PF00443">
    <property type="entry name" value="UCH"/>
    <property type="match status" value="1"/>
</dbReference>
<evidence type="ECO:0000256" key="7">
    <source>
        <dbReference type="ARBA" id="ARBA00023187"/>
    </source>
</evidence>
<dbReference type="EMBL" id="GL433876">
    <property type="protein sequence ID" value="EFN50724.1"/>
    <property type="molecule type" value="Genomic_DNA"/>
</dbReference>
<dbReference type="MEROPS" id="C19.972"/>
<dbReference type="InParanoid" id="E1ZTZ1"/>
<keyword evidence="5 9" id="KW-0863">Zinc-finger</keyword>
<evidence type="ECO:0000256" key="1">
    <source>
        <dbReference type="ARBA" id="ARBA00004123"/>
    </source>
</evidence>
<dbReference type="SMART" id="SM00290">
    <property type="entry name" value="ZnF_UBP"/>
    <property type="match status" value="1"/>
</dbReference>
<dbReference type="InterPro" id="IPR001394">
    <property type="entry name" value="Peptidase_C19_UCH"/>
</dbReference>
<dbReference type="CDD" id="cd02669">
    <property type="entry name" value="Peptidase_C19M"/>
    <property type="match status" value="1"/>
</dbReference>
<dbReference type="Proteomes" id="UP000008141">
    <property type="component" value="Unassembled WGS sequence"/>
</dbReference>
<dbReference type="InterPro" id="IPR001607">
    <property type="entry name" value="Znf_UBP"/>
</dbReference>
<organism evidence="14">
    <name type="scientific">Chlorella variabilis</name>
    <name type="common">Green alga</name>
    <dbReference type="NCBI Taxonomy" id="554065"/>
    <lineage>
        <taxon>Eukaryota</taxon>
        <taxon>Viridiplantae</taxon>
        <taxon>Chlorophyta</taxon>
        <taxon>core chlorophytes</taxon>
        <taxon>Trebouxiophyceae</taxon>
        <taxon>Chlorellales</taxon>
        <taxon>Chlorellaceae</taxon>
        <taxon>Chlorella clade</taxon>
        <taxon>Chlorella</taxon>
    </lineage>
</organism>
<dbReference type="GO" id="GO:0000245">
    <property type="term" value="P:spliceosomal complex assembly"/>
    <property type="evidence" value="ECO:0007669"/>
    <property type="project" value="InterPro"/>
</dbReference>
<feature type="domain" description="UBP-type" evidence="12">
    <location>
        <begin position="58"/>
        <end position="155"/>
    </location>
</feature>
<dbReference type="Gene3D" id="3.90.70.10">
    <property type="entry name" value="Cysteine proteinases"/>
    <property type="match status" value="1"/>
</dbReference>
<protein>
    <recommendedName>
        <fullName evidence="15">USP domain-containing protein</fullName>
    </recommendedName>
</protein>
<dbReference type="STRING" id="554065.E1ZTZ1"/>
<keyword evidence="8" id="KW-0539">Nucleus</keyword>
<dbReference type="SUPFAM" id="SSF54001">
    <property type="entry name" value="Cysteine proteinases"/>
    <property type="match status" value="1"/>
</dbReference>
<evidence type="ECO:0008006" key="15">
    <source>
        <dbReference type="Google" id="ProtNLM"/>
    </source>
</evidence>
<keyword evidence="6" id="KW-0862">Zinc</keyword>
<accession>E1ZTZ1</accession>
<keyword evidence="7" id="KW-0508">mRNA splicing</keyword>
<dbReference type="GO" id="GO:0005681">
    <property type="term" value="C:spliceosomal complex"/>
    <property type="evidence" value="ECO:0007669"/>
    <property type="project" value="UniProtKB-KW"/>
</dbReference>
<evidence type="ECO:0000256" key="3">
    <source>
        <dbReference type="ARBA" id="ARBA00022723"/>
    </source>
</evidence>
<dbReference type="PROSITE" id="PS50235">
    <property type="entry name" value="USP_3"/>
    <property type="match status" value="1"/>
</dbReference>
<dbReference type="PANTHER" id="PTHR21646:SF16">
    <property type="entry name" value="U4_U6.U5 TRI-SNRNP-ASSOCIATED PROTEIN 2"/>
    <property type="match status" value="1"/>
</dbReference>
<evidence type="ECO:0000256" key="6">
    <source>
        <dbReference type="ARBA" id="ARBA00022833"/>
    </source>
</evidence>
<evidence type="ECO:0000259" key="12">
    <source>
        <dbReference type="PROSITE" id="PS50271"/>
    </source>
</evidence>
<evidence type="ECO:0000313" key="14">
    <source>
        <dbReference type="Proteomes" id="UP000008141"/>
    </source>
</evidence>
<gene>
    <name evidence="13" type="ORF">CHLNCDRAFT_33393</name>
</gene>
<name>E1ZTZ1_CHLVA</name>
<feature type="domain" description="USP" evidence="11">
    <location>
        <begin position="180"/>
        <end position="511"/>
    </location>
</feature>
<dbReference type="KEGG" id="cvr:CHLNCDRAFT_33393"/>